<proteinExistence type="predicted"/>
<gene>
    <name evidence="5" type="ORF">BMR1_02g02885</name>
</gene>
<dbReference type="KEGG" id="bmic:BMR1_02g02885"/>
<organism evidence="5 6">
    <name type="scientific">Babesia microti (strain RI)</name>
    <dbReference type="NCBI Taxonomy" id="1133968"/>
    <lineage>
        <taxon>Eukaryota</taxon>
        <taxon>Sar</taxon>
        <taxon>Alveolata</taxon>
        <taxon>Apicomplexa</taxon>
        <taxon>Aconoidasida</taxon>
        <taxon>Piroplasmida</taxon>
        <taxon>Babesiidae</taxon>
        <taxon>Babesia</taxon>
    </lineage>
</organism>
<keyword evidence="3" id="KW-0862">Zinc</keyword>
<dbReference type="OrthoDB" id="74807at2759"/>
<sequence>MGKKTKVKDSDSDELSGSEIPSNFKVKQRPVLDFKIVIVQDEADSREYCWSKLWAGPGRSTKRKFCIICGCPANYTCVSCAKHKPFGFERNFCSIRCQTVHNEADCGKPIDMTHW</sequence>
<evidence type="ECO:0000256" key="1">
    <source>
        <dbReference type="ARBA" id="ARBA00022723"/>
    </source>
</evidence>
<dbReference type="CDD" id="cd21437">
    <property type="entry name" value="zf-HIT_ZNHIT1_like"/>
    <property type="match status" value="1"/>
</dbReference>
<dbReference type="RefSeq" id="XP_021338248.1">
    <property type="nucleotide sequence ID" value="XM_021481626.1"/>
</dbReference>
<dbReference type="GO" id="GO:0006338">
    <property type="term" value="P:chromatin remodeling"/>
    <property type="evidence" value="ECO:0007669"/>
    <property type="project" value="InterPro"/>
</dbReference>
<keyword evidence="6" id="KW-1185">Reference proteome</keyword>
<dbReference type="PANTHER" id="PTHR13093">
    <property type="entry name" value="ZINC FINGER HIT DOMAIN CONTAINING PROTEIN 1"/>
    <property type="match status" value="1"/>
</dbReference>
<dbReference type="GO" id="GO:0008270">
    <property type="term" value="F:zinc ion binding"/>
    <property type="evidence" value="ECO:0007669"/>
    <property type="project" value="UniProtKB-KW"/>
</dbReference>
<dbReference type="GeneID" id="24424358"/>
<evidence type="ECO:0000256" key="2">
    <source>
        <dbReference type="ARBA" id="ARBA00022771"/>
    </source>
</evidence>
<dbReference type="EMBL" id="FO082872">
    <property type="protein sequence ID" value="SJK86051.1"/>
    <property type="molecule type" value="Genomic_DNA"/>
</dbReference>
<feature type="region of interest" description="Disordered" evidence="4">
    <location>
        <begin position="1"/>
        <end position="20"/>
    </location>
</feature>
<reference evidence="5 6" key="2">
    <citation type="journal article" date="2013" name="PLoS ONE">
        <title>Whole genome mapping and re-organization of the nuclear and mitochondrial genomes of Babesia microti isolates.</title>
        <authorList>
            <person name="Cornillot E."/>
            <person name="Dassouli A."/>
            <person name="Garg A."/>
            <person name="Pachikara N."/>
            <person name="Randazzo S."/>
            <person name="Depoix D."/>
            <person name="Carcy B."/>
            <person name="Delbecq S."/>
            <person name="Frutos R."/>
            <person name="Silva J.C."/>
            <person name="Sutton R."/>
            <person name="Krause P.J."/>
            <person name="Mamoun C.B."/>
        </authorList>
    </citation>
    <scope>NUCLEOTIDE SEQUENCE [LARGE SCALE GENOMIC DNA]</scope>
    <source>
        <strain evidence="5 6">RI</strain>
    </source>
</reference>
<dbReference type="EC" id="3.6.5.-" evidence="5"/>
<reference evidence="5 6" key="3">
    <citation type="journal article" date="2016" name="Sci. Rep.">
        <title>Genome-wide diversity and gene expression profiling of Babesia microti isolates identify polymorphic genes that mediate host-pathogen interactions.</title>
        <authorList>
            <person name="Silva J.C."/>
            <person name="Cornillot E."/>
            <person name="McCracken C."/>
            <person name="Usmani-Brown S."/>
            <person name="Dwivedi A."/>
            <person name="Ifeonu O.O."/>
            <person name="Crabtree J."/>
            <person name="Gotia H.T."/>
            <person name="Virji A.Z."/>
            <person name="Reynes C."/>
            <person name="Colinge J."/>
            <person name="Kumar V."/>
            <person name="Lawres L."/>
            <person name="Pazzi J.E."/>
            <person name="Pablo J.V."/>
            <person name="Hung C."/>
            <person name="Brancato J."/>
            <person name="Kumari P."/>
            <person name="Orvis J."/>
            <person name="Tretina K."/>
            <person name="Chibucos M."/>
            <person name="Ott S."/>
            <person name="Sadzewicz L."/>
            <person name="Sengamalay N."/>
            <person name="Shetty A.C."/>
            <person name="Su Q."/>
            <person name="Tallon L."/>
            <person name="Fraser C.M."/>
            <person name="Frutos R."/>
            <person name="Molina D.M."/>
            <person name="Krause P.J."/>
            <person name="Ben Mamoun C."/>
        </authorList>
    </citation>
    <scope>NUCLEOTIDE SEQUENCE [LARGE SCALE GENOMIC DNA]</scope>
    <source>
        <strain evidence="5 6">RI</strain>
    </source>
</reference>
<accession>A0A1R4AAM8</accession>
<keyword evidence="5" id="KW-0378">Hydrolase</keyword>
<evidence type="ECO:0000313" key="6">
    <source>
        <dbReference type="Proteomes" id="UP000002899"/>
    </source>
</evidence>
<keyword evidence="2" id="KW-0863">Zinc-finger</keyword>
<keyword evidence="1" id="KW-0479">Metal-binding</keyword>
<evidence type="ECO:0000256" key="4">
    <source>
        <dbReference type="SAM" id="MobiDB-lite"/>
    </source>
</evidence>
<evidence type="ECO:0000256" key="3">
    <source>
        <dbReference type="ARBA" id="ARBA00022833"/>
    </source>
</evidence>
<name>A0A1R4AAM8_BABMR</name>
<dbReference type="InterPro" id="IPR039723">
    <property type="entry name" value="Vps71/ZNHIT1"/>
</dbReference>
<dbReference type="AlphaFoldDB" id="A0A1R4AAM8"/>
<dbReference type="GO" id="GO:0016787">
    <property type="term" value="F:hydrolase activity"/>
    <property type="evidence" value="ECO:0007669"/>
    <property type="project" value="UniProtKB-KW"/>
</dbReference>
<protein>
    <submittedName>
        <fullName evidence="5">Protein SEY1 homolog</fullName>
        <ecNumber evidence="5">3.6.5.-</ecNumber>
    </submittedName>
</protein>
<dbReference type="VEuPathDB" id="PiroplasmaDB:BMR1_02g02885"/>
<reference evidence="5 6" key="1">
    <citation type="journal article" date="2012" name="Nucleic Acids Res.">
        <title>Sequencing of the smallest Apicomplexan genome from the human pathogen Babesia microti.</title>
        <authorList>
            <person name="Cornillot E."/>
            <person name="Hadj-Kaddour K."/>
            <person name="Dassouli A."/>
            <person name="Noel B."/>
            <person name="Ranwez V."/>
            <person name="Vacherie B."/>
            <person name="Augagneur Y."/>
            <person name="Bres V."/>
            <person name="Duclos A."/>
            <person name="Randazzo S."/>
            <person name="Carcy B."/>
            <person name="Debierre-Grockiego F."/>
            <person name="Delbecq S."/>
            <person name="Moubri-Menage K."/>
            <person name="Shams-Eldin H."/>
            <person name="Usmani-Brown S."/>
            <person name="Bringaud F."/>
            <person name="Wincker P."/>
            <person name="Vivares C.P."/>
            <person name="Schwarz R.T."/>
            <person name="Schetters T.P."/>
            <person name="Krause P.J."/>
            <person name="Gorenflot A."/>
            <person name="Berry V."/>
            <person name="Barbe V."/>
            <person name="Ben Mamoun C."/>
        </authorList>
    </citation>
    <scope>NUCLEOTIDE SEQUENCE [LARGE SCALE GENOMIC DNA]</scope>
    <source>
        <strain evidence="5 6">RI</strain>
    </source>
</reference>
<dbReference type="Proteomes" id="UP000002899">
    <property type="component" value="Chromosome II"/>
</dbReference>
<evidence type="ECO:0000313" key="5">
    <source>
        <dbReference type="EMBL" id="SJK86051.1"/>
    </source>
</evidence>